<evidence type="ECO:0000313" key="3">
    <source>
        <dbReference type="Proteomes" id="UP000198992"/>
    </source>
</evidence>
<accession>A0A1H4W2R3</accession>
<dbReference type="GO" id="GO:0004497">
    <property type="term" value="F:monooxygenase activity"/>
    <property type="evidence" value="ECO:0007669"/>
    <property type="project" value="UniProtKB-KW"/>
</dbReference>
<dbReference type="PROSITE" id="PS51725">
    <property type="entry name" value="ABM"/>
    <property type="match status" value="1"/>
</dbReference>
<dbReference type="InterPro" id="IPR006311">
    <property type="entry name" value="TAT_signal"/>
</dbReference>
<evidence type="ECO:0000313" key="2">
    <source>
        <dbReference type="EMBL" id="SEC87626.1"/>
    </source>
</evidence>
<dbReference type="InterPro" id="IPR007138">
    <property type="entry name" value="ABM_dom"/>
</dbReference>
<dbReference type="InterPro" id="IPR011008">
    <property type="entry name" value="Dimeric_a/b-barrel"/>
</dbReference>
<feature type="domain" description="ABM" evidence="1">
    <location>
        <begin position="36"/>
        <end position="124"/>
    </location>
</feature>
<name>A0A1H4W2R3_9BRAD</name>
<dbReference type="RefSeq" id="WP_171947709.1">
    <property type="nucleotide sequence ID" value="NZ_FNTH01000001.1"/>
</dbReference>
<organism evidence="2 3">
    <name type="scientific">Bradyrhizobium erythrophlei</name>
    <dbReference type="NCBI Taxonomy" id="1437360"/>
    <lineage>
        <taxon>Bacteria</taxon>
        <taxon>Pseudomonadati</taxon>
        <taxon>Pseudomonadota</taxon>
        <taxon>Alphaproteobacteria</taxon>
        <taxon>Hyphomicrobiales</taxon>
        <taxon>Nitrobacteraceae</taxon>
        <taxon>Bradyrhizobium</taxon>
    </lineage>
</organism>
<dbReference type="PANTHER" id="PTHR33336">
    <property type="entry name" value="QUINOL MONOOXYGENASE YGIN-RELATED"/>
    <property type="match status" value="1"/>
</dbReference>
<dbReference type="InterPro" id="IPR050744">
    <property type="entry name" value="AI-2_Isomerase_LsrG"/>
</dbReference>
<evidence type="ECO:0000259" key="1">
    <source>
        <dbReference type="PROSITE" id="PS51725"/>
    </source>
</evidence>
<dbReference type="EMBL" id="FNTH01000001">
    <property type="protein sequence ID" value="SEC87626.1"/>
    <property type="molecule type" value="Genomic_DNA"/>
</dbReference>
<sequence>MSEMDRRAFVGTVAVGSVAAAVLAASSVEAAGQSGYFVIAEIVSKKDRADDLRALLVPFAEISAKEPGCIVYTLMEVIGEPGRFLTFERWKDKAALDAHMVTPDIKAIVPKLEPVLAKPFTQLFLDARTGG</sequence>
<gene>
    <name evidence="2" type="ORF">SAMN05444164_2983</name>
</gene>
<keyword evidence="2" id="KW-0560">Oxidoreductase</keyword>
<dbReference type="PROSITE" id="PS51318">
    <property type="entry name" value="TAT"/>
    <property type="match status" value="1"/>
</dbReference>
<dbReference type="Pfam" id="PF03992">
    <property type="entry name" value="ABM"/>
    <property type="match status" value="1"/>
</dbReference>
<dbReference type="AlphaFoldDB" id="A0A1H4W2R3"/>
<dbReference type="Proteomes" id="UP000198992">
    <property type="component" value="Unassembled WGS sequence"/>
</dbReference>
<keyword evidence="2" id="KW-0503">Monooxygenase</keyword>
<dbReference type="Gene3D" id="3.30.70.100">
    <property type="match status" value="1"/>
</dbReference>
<reference evidence="2 3" key="1">
    <citation type="submission" date="2016-10" db="EMBL/GenBank/DDBJ databases">
        <authorList>
            <person name="de Groot N.N."/>
        </authorList>
    </citation>
    <scope>NUCLEOTIDE SEQUENCE [LARGE SCALE GENOMIC DNA]</scope>
    <source>
        <strain evidence="2 3">MT12</strain>
    </source>
</reference>
<proteinExistence type="predicted"/>
<dbReference type="SUPFAM" id="SSF54909">
    <property type="entry name" value="Dimeric alpha+beta barrel"/>
    <property type="match status" value="1"/>
</dbReference>
<dbReference type="PANTHER" id="PTHR33336:SF15">
    <property type="entry name" value="ABM DOMAIN-CONTAINING PROTEIN"/>
    <property type="match status" value="1"/>
</dbReference>
<protein>
    <submittedName>
        <fullName evidence="2">Quinol monooxygenase YgiN</fullName>
    </submittedName>
</protein>